<proteinExistence type="predicted"/>
<evidence type="ECO:0000313" key="2">
    <source>
        <dbReference type="WBParaSite" id="HCON_00134110-00001"/>
    </source>
</evidence>
<name>A0A7I4YRM7_HAECO</name>
<reference evidence="2" key="1">
    <citation type="submission" date="2020-12" db="UniProtKB">
        <authorList>
            <consortium name="WormBaseParasite"/>
        </authorList>
    </citation>
    <scope>IDENTIFICATION</scope>
    <source>
        <strain evidence="2">MHco3</strain>
    </source>
</reference>
<evidence type="ECO:0000313" key="1">
    <source>
        <dbReference type="Proteomes" id="UP000025227"/>
    </source>
</evidence>
<dbReference type="WBParaSite" id="HCON_00134110-00001">
    <property type="protein sequence ID" value="HCON_00134110-00001"/>
    <property type="gene ID" value="HCON_00134110"/>
</dbReference>
<keyword evidence="1" id="KW-1185">Reference proteome</keyword>
<dbReference type="AlphaFoldDB" id="A0A7I4YRM7"/>
<protein>
    <submittedName>
        <fullName evidence="2">Transposase</fullName>
    </submittedName>
</protein>
<sequence>MLSNAQRKQRLSLRNDQQKLSCDAFVWKPDALNLEGHHVGTKRFTIPTLPYFVWLLIFAQICQLKKIPDELQNPINISVRLMSYDSARGSLLLCISNNPRPR</sequence>
<accession>A0A7I4YRM7</accession>
<organism evidence="1 2">
    <name type="scientific">Haemonchus contortus</name>
    <name type="common">Barber pole worm</name>
    <dbReference type="NCBI Taxonomy" id="6289"/>
    <lineage>
        <taxon>Eukaryota</taxon>
        <taxon>Metazoa</taxon>
        <taxon>Ecdysozoa</taxon>
        <taxon>Nematoda</taxon>
        <taxon>Chromadorea</taxon>
        <taxon>Rhabditida</taxon>
        <taxon>Rhabditina</taxon>
        <taxon>Rhabditomorpha</taxon>
        <taxon>Strongyloidea</taxon>
        <taxon>Trichostrongylidae</taxon>
        <taxon>Haemonchus</taxon>
    </lineage>
</organism>
<dbReference type="Proteomes" id="UP000025227">
    <property type="component" value="Unplaced"/>
</dbReference>